<comment type="cofactor">
    <cofactor evidence="1">
        <name>Fe(3+)</name>
        <dbReference type="ChEBI" id="CHEBI:29034"/>
    </cofactor>
</comment>
<dbReference type="InterPro" id="IPR050770">
    <property type="entry name" value="Intradiol_RC_Dioxygenase"/>
</dbReference>
<accession>A0ABZ1I0P1</accession>
<sequence length="293" mass="32231">MSGAVSPSQAGLEEGLVDEVVASFAEAPSERLREVMGSVVRHLHAIVRETRLTEQEWNTAIEFLTQTGHITDDRRQEFIMLSDVLGVSMQTVAVSNQLVGNATEATVFGPFFHEGSPEVPNGGDIAAGAHGQPCWVEGRVTDTDGKPLPGARLEVWENDEDGFYDVQYTDGRVAGRAHVFADDEGYYRFWALTPTRYPLPTDGPVGRLLEAVGRSPWRAAHLHFMVTHEGYRRLVTHIFVQGDDLSDVVFAVRESLVLPFEQQAAGTSAPDGRDLGDATWSRVRFDVVLAPEK</sequence>
<feature type="domain" description="Intradiol ring-cleavage dioxygenases" evidence="7">
    <location>
        <begin position="136"/>
        <end position="164"/>
    </location>
</feature>
<evidence type="ECO:0000259" key="7">
    <source>
        <dbReference type="PROSITE" id="PS00083"/>
    </source>
</evidence>
<keyword evidence="9" id="KW-1185">Reference proteome</keyword>
<dbReference type="PANTHER" id="PTHR33711">
    <property type="entry name" value="DIOXYGENASE, PUTATIVE (AFU_ORTHOLOGUE AFUA_2G02910)-RELATED"/>
    <property type="match status" value="1"/>
</dbReference>
<evidence type="ECO:0000313" key="9">
    <source>
        <dbReference type="Proteomes" id="UP001330812"/>
    </source>
</evidence>
<dbReference type="InterPro" id="IPR007535">
    <property type="entry name" value="Catechol_dOase_N"/>
</dbReference>
<gene>
    <name evidence="8" type="ORF">VSH64_30365</name>
</gene>
<evidence type="ECO:0000256" key="1">
    <source>
        <dbReference type="ARBA" id="ARBA00001965"/>
    </source>
</evidence>
<dbReference type="Pfam" id="PF00775">
    <property type="entry name" value="Dioxygenase_C"/>
    <property type="match status" value="1"/>
</dbReference>
<name>A0ABZ1I0P1_9PSEU</name>
<dbReference type="Proteomes" id="UP001330812">
    <property type="component" value="Chromosome"/>
</dbReference>
<dbReference type="Gene3D" id="2.60.130.10">
    <property type="entry name" value="Aromatic compound dioxygenase"/>
    <property type="match status" value="1"/>
</dbReference>
<protein>
    <submittedName>
        <fullName evidence="8">Dioxygenase</fullName>
    </submittedName>
</protein>
<evidence type="ECO:0000256" key="3">
    <source>
        <dbReference type="ARBA" id="ARBA00022723"/>
    </source>
</evidence>
<proteinExistence type="inferred from homology"/>
<keyword evidence="3" id="KW-0479">Metal-binding</keyword>
<evidence type="ECO:0000256" key="2">
    <source>
        <dbReference type="ARBA" id="ARBA00007825"/>
    </source>
</evidence>
<evidence type="ECO:0000256" key="6">
    <source>
        <dbReference type="ARBA" id="ARBA00023004"/>
    </source>
</evidence>
<reference evidence="8 9" key="1">
    <citation type="journal article" date="2015" name="Int. J. Syst. Evol. Microbiol.">
        <title>Amycolatopsis rhabdoformis sp. nov., an actinomycete isolated from a tropical forest soil.</title>
        <authorList>
            <person name="Souza W.R."/>
            <person name="Silva R.E."/>
            <person name="Goodfellow M."/>
            <person name="Busarakam K."/>
            <person name="Figueiro F.S."/>
            <person name="Ferreira D."/>
            <person name="Rodrigues-Filho E."/>
            <person name="Moraes L.A.B."/>
            <person name="Zucchi T.D."/>
        </authorList>
    </citation>
    <scope>NUCLEOTIDE SEQUENCE [LARGE SCALE GENOMIC DNA]</scope>
    <source>
        <strain evidence="8 9">NCIMB 14900</strain>
    </source>
</reference>
<keyword evidence="5" id="KW-0560">Oxidoreductase</keyword>
<dbReference type="EMBL" id="CP142149">
    <property type="protein sequence ID" value="WSE27158.1"/>
    <property type="molecule type" value="Genomic_DNA"/>
</dbReference>
<evidence type="ECO:0000313" key="8">
    <source>
        <dbReference type="EMBL" id="WSE27158.1"/>
    </source>
</evidence>
<dbReference type="PANTHER" id="PTHR33711:SF7">
    <property type="entry name" value="INTRADIOL RING-CLEAVAGE DIOXYGENASES DOMAIN-CONTAINING PROTEIN-RELATED"/>
    <property type="match status" value="1"/>
</dbReference>
<evidence type="ECO:0000256" key="4">
    <source>
        <dbReference type="ARBA" id="ARBA00022964"/>
    </source>
</evidence>
<keyword evidence="6" id="KW-0408">Iron</keyword>
<dbReference type="SUPFAM" id="SSF49482">
    <property type="entry name" value="Aromatic compound dioxygenase"/>
    <property type="match status" value="1"/>
</dbReference>
<organism evidence="8 9">
    <name type="scientific">Amycolatopsis rhabdoformis</name>
    <dbReference type="NCBI Taxonomy" id="1448059"/>
    <lineage>
        <taxon>Bacteria</taxon>
        <taxon>Bacillati</taxon>
        <taxon>Actinomycetota</taxon>
        <taxon>Actinomycetes</taxon>
        <taxon>Pseudonocardiales</taxon>
        <taxon>Pseudonocardiaceae</taxon>
        <taxon>Amycolatopsis</taxon>
    </lineage>
</organism>
<dbReference type="PROSITE" id="PS00083">
    <property type="entry name" value="INTRADIOL_DIOXYGENAS"/>
    <property type="match status" value="1"/>
</dbReference>
<dbReference type="InterPro" id="IPR000627">
    <property type="entry name" value="Intradiol_dOase_C"/>
</dbReference>
<keyword evidence="4 8" id="KW-0223">Dioxygenase</keyword>
<comment type="similarity">
    <text evidence="2">Belongs to the intradiol ring-cleavage dioxygenase family.</text>
</comment>
<evidence type="ECO:0000256" key="5">
    <source>
        <dbReference type="ARBA" id="ARBA00023002"/>
    </source>
</evidence>
<dbReference type="Pfam" id="PF04444">
    <property type="entry name" value="Dioxygenase_N"/>
    <property type="match status" value="1"/>
</dbReference>
<dbReference type="RefSeq" id="WP_326566168.1">
    <property type="nucleotide sequence ID" value="NZ_CP142149.1"/>
</dbReference>
<dbReference type="GO" id="GO:0051213">
    <property type="term" value="F:dioxygenase activity"/>
    <property type="evidence" value="ECO:0007669"/>
    <property type="project" value="UniProtKB-KW"/>
</dbReference>
<dbReference type="InterPro" id="IPR015889">
    <property type="entry name" value="Intradiol_dOase_core"/>
</dbReference>